<protein>
    <submittedName>
        <fullName evidence="3">Glycosyltransferase family 4 protein</fullName>
    </submittedName>
</protein>
<keyword evidence="4" id="KW-1185">Reference proteome</keyword>
<feature type="domain" description="Glycosyl transferase family 1" evidence="1">
    <location>
        <begin position="186"/>
        <end position="344"/>
    </location>
</feature>
<dbReference type="PANTHER" id="PTHR12526:SF630">
    <property type="entry name" value="GLYCOSYLTRANSFERASE"/>
    <property type="match status" value="1"/>
</dbReference>
<organism evidence="3 4">
    <name type="scientific">[Muricauda] lutisoli</name>
    <dbReference type="NCBI Taxonomy" id="2816035"/>
    <lineage>
        <taxon>Bacteria</taxon>
        <taxon>Pseudomonadati</taxon>
        <taxon>Bacteroidota</taxon>
        <taxon>Flavobacteriia</taxon>
        <taxon>Flavobacteriales</taxon>
        <taxon>Flavobacteriaceae</taxon>
        <taxon>Allomuricauda</taxon>
    </lineage>
</organism>
<dbReference type="RefSeq" id="WP_207070589.1">
    <property type="nucleotide sequence ID" value="NZ_JAFLND010000001.1"/>
</dbReference>
<reference evidence="3 4" key="1">
    <citation type="submission" date="2021-03" db="EMBL/GenBank/DDBJ databases">
        <title>Muricauda sp. CAU 1631 isolated from Incheon.</title>
        <authorList>
            <person name="Kim W."/>
        </authorList>
    </citation>
    <scope>NUCLEOTIDE SEQUENCE [LARGE SCALE GENOMIC DNA]</scope>
    <source>
        <strain evidence="3 4">CAU 1631</strain>
    </source>
</reference>
<gene>
    <name evidence="3" type="ORF">J0X13_06400</name>
</gene>
<dbReference type="Proteomes" id="UP000664163">
    <property type="component" value="Unassembled WGS sequence"/>
</dbReference>
<dbReference type="CDD" id="cd03820">
    <property type="entry name" value="GT4_AmsD-like"/>
    <property type="match status" value="1"/>
</dbReference>
<evidence type="ECO:0000313" key="4">
    <source>
        <dbReference type="Proteomes" id="UP000664163"/>
    </source>
</evidence>
<feature type="domain" description="Glycosyltransferase subfamily 4-like N-terminal" evidence="2">
    <location>
        <begin position="16"/>
        <end position="177"/>
    </location>
</feature>
<dbReference type="Pfam" id="PF13439">
    <property type="entry name" value="Glyco_transf_4"/>
    <property type="match status" value="1"/>
</dbReference>
<dbReference type="EMBL" id="JAFLND010000001">
    <property type="protein sequence ID" value="MBO0330172.1"/>
    <property type="molecule type" value="Genomic_DNA"/>
</dbReference>
<dbReference type="Gene3D" id="3.40.50.2000">
    <property type="entry name" value="Glycogen Phosphorylase B"/>
    <property type="match status" value="2"/>
</dbReference>
<dbReference type="InterPro" id="IPR028098">
    <property type="entry name" value="Glyco_trans_4-like_N"/>
</dbReference>
<comment type="caution">
    <text evidence="3">The sequence shown here is derived from an EMBL/GenBank/DDBJ whole genome shotgun (WGS) entry which is preliminary data.</text>
</comment>
<dbReference type="SUPFAM" id="SSF53756">
    <property type="entry name" value="UDP-Glycosyltransferase/glycogen phosphorylase"/>
    <property type="match status" value="1"/>
</dbReference>
<evidence type="ECO:0000313" key="3">
    <source>
        <dbReference type="EMBL" id="MBO0330172.1"/>
    </source>
</evidence>
<dbReference type="InterPro" id="IPR001296">
    <property type="entry name" value="Glyco_trans_1"/>
</dbReference>
<evidence type="ECO:0000259" key="1">
    <source>
        <dbReference type="Pfam" id="PF00534"/>
    </source>
</evidence>
<sequence length="369" mass="41780">MNKAKIAFVIPSLRSGGAERVVSTLSNTLSNEYEVHIICLVRTIPFYKIHKGVTIHYCLEENNNSTGIVSAVANNLKLVRKLITIIKQNGIQILLGFITSANILSIISGKLCGIPVIISERNNPKNDRIPSMWKKLRDWFYPYANWLVVQTEDTKKFYQEKLNIKRQTVISNPISTDFKVELVTALKQPSKENIILNVGRLHPQKAQDVLIEAFSKTNNNNWQLHLVGEGERRKELESLISNLNLQKKVHLVGRVEEIQKVYDRAKIFAFSSIYEGFPNALIEAMYFGLACVSTNCPTGPSELIENGENGYLINVNDTSALTKKLNVLMESEEIRISFGQKAQEKVSKFNAENIAQEWSHIINHCLNIQ</sequence>
<evidence type="ECO:0000259" key="2">
    <source>
        <dbReference type="Pfam" id="PF13439"/>
    </source>
</evidence>
<name>A0ABS3EV99_9FLAO</name>
<proteinExistence type="predicted"/>
<dbReference type="PANTHER" id="PTHR12526">
    <property type="entry name" value="GLYCOSYLTRANSFERASE"/>
    <property type="match status" value="1"/>
</dbReference>
<accession>A0ABS3EV99</accession>
<dbReference type="Pfam" id="PF00534">
    <property type="entry name" value="Glycos_transf_1"/>
    <property type="match status" value="1"/>
</dbReference>